<dbReference type="PANTHER" id="PTHR43777:SF1">
    <property type="entry name" value="MOLYBDENUM COFACTOR CYTIDYLYLTRANSFERASE"/>
    <property type="match status" value="1"/>
</dbReference>
<accession>A0A1F7S168</accession>
<feature type="non-terminal residue" evidence="2">
    <location>
        <position position="1"/>
    </location>
</feature>
<dbReference type="AlphaFoldDB" id="A0A1F7S168"/>
<dbReference type="Gene3D" id="3.90.550.10">
    <property type="entry name" value="Spore Coat Polysaccharide Biosynthesis Protein SpsA, Chain A"/>
    <property type="match status" value="1"/>
</dbReference>
<dbReference type="InterPro" id="IPR025877">
    <property type="entry name" value="MobA-like_NTP_Trfase"/>
</dbReference>
<dbReference type="EMBL" id="MGDF01000008">
    <property type="protein sequence ID" value="OGL47565.1"/>
    <property type="molecule type" value="Genomic_DNA"/>
</dbReference>
<proteinExistence type="predicted"/>
<evidence type="ECO:0000313" key="2">
    <source>
        <dbReference type="EMBL" id="OGL47565.1"/>
    </source>
</evidence>
<dbReference type="InterPro" id="IPR029044">
    <property type="entry name" value="Nucleotide-diphossugar_trans"/>
</dbReference>
<gene>
    <name evidence="2" type="ORF">A2149_07705</name>
</gene>
<sequence>PAGRQVDRRSFVTPLKRSILRFNYMVYAIVLAAGESKRMGALKQILPFGKSTVIETIITSLLKSSVDRVMVVVGYKASDVREVLKESEVEIRVNENYKKGMLSSIKCGVSAFPQDAEAFLICLCDQPGIRPENIDVLIDSYRKSGKGIIIPTYKGKRGHPVIFDRKYIDEILGLNEEDGELREVVWKNSKDILEVEIKNSAVVEDMDYMEDYKELVRIVKEE</sequence>
<dbReference type="CDD" id="cd04182">
    <property type="entry name" value="GT_2_like_f"/>
    <property type="match status" value="1"/>
</dbReference>
<dbReference type="GO" id="GO:0016779">
    <property type="term" value="F:nucleotidyltransferase activity"/>
    <property type="evidence" value="ECO:0007669"/>
    <property type="project" value="UniProtKB-ARBA"/>
</dbReference>
<dbReference type="Pfam" id="PF12804">
    <property type="entry name" value="NTP_transf_3"/>
    <property type="match status" value="1"/>
</dbReference>
<name>A0A1F7S168_9BACT</name>
<organism evidence="2 3">
    <name type="scientific">Candidatus Schekmanbacteria bacterium RBG_16_38_11</name>
    <dbReference type="NCBI Taxonomy" id="1817880"/>
    <lineage>
        <taxon>Bacteria</taxon>
        <taxon>Candidatus Schekmaniibacteriota</taxon>
    </lineage>
</organism>
<feature type="domain" description="MobA-like NTP transferase" evidence="1">
    <location>
        <begin position="28"/>
        <end position="185"/>
    </location>
</feature>
<reference evidence="2 3" key="1">
    <citation type="journal article" date="2016" name="Nat. Commun.">
        <title>Thousands of microbial genomes shed light on interconnected biogeochemical processes in an aquifer system.</title>
        <authorList>
            <person name="Anantharaman K."/>
            <person name="Brown C.T."/>
            <person name="Hug L.A."/>
            <person name="Sharon I."/>
            <person name="Castelle C.J."/>
            <person name="Probst A.J."/>
            <person name="Thomas B.C."/>
            <person name="Singh A."/>
            <person name="Wilkins M.J."/>
            <person name="Karaoz U."/>
            <person name="Brodie E.L."/>
            <person name="Williams K.H."/>
            <person name="Hubbard S.S."/>
            <person name="Banfield J.F."/>
        </authorList>
    </citation>
    <scope>NUCLEOTIDE SEQUENCE [LARGE SCALE GENOMIC DNA]</scope>
</reference>
<comment type="caution">
    <text evidence="2">The sequence shown here is derived from an EMBL/GenBank/DDBJ whole genome shotgun (WGS) entry which is preliminary data.</text>
</comment>
<dbReference type="Proteomes" id="UP000178435">
    <property type="component" value="Unassembled WGS sequence"/>
</dbReference>
<dbReference type="PANTHER" id="PTHR43777">
    <property type="entry name" value="MOLYBDENUM COFACTOR CYTIDYLYLTRANSFERASE"/>
    <property type="match status" value="1"/>
</dbReference>
<evidence type="ECO:0000259" key="1">
    <source>
        <dbReference type="Pfam" id="PF12804"/>
    </source>
</evidence>
<evidence type="ECO:0000313" key="3">
    <source>
        <dbReference type="Proteomes" id="UP000178435"/>
    </source>
</evidence>
<protein>
    <recommendedName>
        <fullName evidence="1">MobA-like NTP transferase domain-containing protein</fullName>
    </recommendedName>
</protein>
<dbReference type="SUPFAM" id="SSF53448">
    <property type="entry name" value="Nucleotide-diphospho-sugar transferases"/>
    <property type="match status" value="1"/>
</dbReference>